<evidence type="ECO:0000313" key="1">
    <source>
        <dbReference type="EMBL" id="KAJ7985221.1"/>
    </source>
</evidence>
<protein>
    <submittedName>
        <fullName evidence="1">Uncharacterized protein</fullName>
    </submittedName>
</protein>
<dbReference type="EMBL" id="CM055763">
    <property type="protein sequence ID" value="KAJ7985221.1"/>
    <property type="molecule type" value="Genomic_DNA"/>
</dbReference>
<dbReference type="Proteomes" id="UP001157502">
    <property type="component" value="Chromosome 36"/>
</dbReference>
<sequence length="99" mass="11186">MDRTSAPCAVAKYLAAMLPPLWLKWLSVPELFFLTSATEDALSQSFRLWNVWDMERCEAACLPGGKRTHRLRTPKLRLLATVGPRFHSPEVWSSSKALA</sequence>
<accession>A0ACC2F1H1</accession>
<organism evidence="1 2">
    <name type="scientific">Dallia pectoralis</name>
    <name type="common">Alaska blackfish</name>
    <dbReference type="NCBI Taxonomy" id="75939"/>
    <lineage>
        <taxon>Eukaryota</taxon>
        <taxon>Metazoa</taxon>
        <taxon>Chordata</taxon>
        <taxon>Craniata</taxon>
        <taxon>Vertebrata</taxon>
        <taxon>Euteleostomi</taxon>
        <taxon>Actinopterygii</taxon>
        <taxon>Neopterygii</taxon>
        <taxon>Teleostei</taxon>
        <taxon>Protacanthopterygii</taxon>
        <taxon>Esociformes</taxon>
        <taxon>Umbridae</taxon>
        <taxon>Dallia</taxon>
    </lineage>
</organism>
<keyword evidence="2" id="KW-1185">Reference proteome</keyword>
<comment type="caution">
    <text evidence="1">The sequence shown here is derived from an EMBL/GenBank/DDBJ whole genome shotgun (WGS) entry which is preliminary data.</text>
</comment>
<gene>
    <name evidence="1" type="ORF">DPEC_G00349840</name>
</gene>
<reference evidence="1" key="1">
    <citation type="submission" date="2021-05" db="EMBL/GenBank/DDBJ databases">
        <authorList>
            <person name="Pan Q."/>
            <person name="Jouanno E."/>
            <person name="Zahm M."/>
            <person name="Klopp C."/>
            <person name="Cabau C."/>
            <person name="Louis A."/>
            <person name="Berthelot C."/>
            <person name="Parey E."/>
            <person name="Roest Crollius H."/>
            <person name="Montfort J."/>
            <person name="Robinson-Rechavi M."/>
            <person name="Bouchez O."/>
            <person name="Lampietro C."/>
            <person name="Lopez Roques C."/>
            <person name="Donnadieu C."/>
            <person name="Postlethwait J."/>
            <person name="Bobe J."/>
            <person name="Dillon D."/>
            <person name="Chandos A."/>
            <person name="von Hippel F."/>
            <person name="Guiguen Y."/>
        </authorList>
    </citation>
    <scope>NUCLEOTIDE SEQUENCE</scope>
    <source>
        <strain evidence="1">YG-Jan2019</strain>
    </source>
</reference>
<name>A0ACC2F1H1_DALPE</name>
<evidence type="ECO:0000313" key="2">
    <source>
        <dbReference type="Proteomes" id="UP001157502"/>
    </source>
</evidence>
<proteinExistence type="predicted"/>